<organism evidence="2 3">
    <name type="scientific">Steinernema glaseri</name>
    <dbReference type="NCBI Taxonomy" id="37863"/>
    <lineage>
        <taxon>Eukaryota</taxon>
        <taxon>Metazoa</taxon>
        <taxon>Ecdysozoa</taxon>
        <taxon>Nematoda</taxon>
        <taxon>Chromadorea</taxon>
        <taxon>Rhabditida</taxon>
        <taxon>Tylenchina</taxon>
        <taxon>Panagrolaimomorpha</taxon>
        <taxon>Strongyloidoidea</taxon>
        <taxon>Steinernematidae</taxon>
        <taxon>Steinernema</taxon>
    </lineage>
</organism>
<feature type="region of interest" description="Disordered" evidence="1">
    <location>
        <begin position="1"/>
        <end position="38"/>
    </location>
</feature>
<evidence type="ECO:0000256" key="1">
    <source>
        <dbReference type="SAM" id="MobiDB-lite"/>
    </source>
</evidence>
<sequence>MIRGNSGVPETVPRVIFRSDMPKGKGCGEVAKGSGDQKNVAEIGRRNVIEIERRHEVQIKEERIHVDMNQGAAQGKGAKKK</sequence>
<protein>
    <submittedName>
        <fullName evidence="3">Uncharacterized protein</fullName>
    </submittedName>
</protein>
<dbReference type="WBParaSite" id="L893_g17031.t1">
    <property type="protein sequence ID" value="L893_g17031.t1"/>
    <property type="gene ID" value="L893_g17031"/>
</dbReference>
<evidence type="ECO:0000313" key="2">
    <source>
        <dbReference type="Proteomes" id="UP000095287"/>
    </source>
</evidence>
<dbReference type="AlphaFoldDB" id="A0A1I7YKH0"/>
<reference evidence="3" key="1">
    <citation type="submission" date="2016-11" db="UniProtKB">
        <authorList>
            <consortium name="WormBaseParasite"/>
        </authorList>
    </citation>
    <scope>IDENTIFICATION</scope>
</reference>
<evidence type="ECO:0000313" key="3">
    <source>
        <dbReference type="WBParaSite" id="L893_g17031.t1"/>
    </source>
</evidence>
<accession>A0A1I7YKH0</accession>
<keyword evidence="2" id="KW-1185">Reference proteome</keyword>
<proteinExistence type="predicted"/>
<dbReference type="Proteomes" id="UP000095287">
    <property type="component" value="Unplaced"/>
</dbReference>
<name>A0A1I7YKH0_9BILA</name>